<evidence type="ECO:0000313" key="7">
    <source>
        <dbReference type="Proteomes" id="UP000679722"/>
    </source>
</evidence>
<evidence type="ECO:0000259" key="5">
    <source>
        <dbReference type="Pfam" id="PF13817"/>
    </source>
</evidence>
<dbReference type="InterPro" id="IPR024474">
    <property type="entry name" value="Znf_dom_IS66"/>
</dbReference>
<comment type="caution">
    <text evidence="6">The sequence shown here is derived from an EMBL/GenBank/DDBJ whole genome shotgun (WGS) entry which is preliminary data.</text>
</comment>
<evidence type="ECO:0000313" key="6">
    <source>
        <dbReference type="EMBL" id="MBR7890325.1"/>
    </source>
</evidence>
<dbReference type="Proteomes" id="UP000679722">
    <property type="component" value="Unassembled WGS sequence"/>
</dbReference>
<protein>
    <submittedName>
        <fullName evidence="6">IS66 family transposase</fullName>
    </submittedName>
</protein>
<dbReference type="Pfam" id="PF13005">
    <property type="entry name" value="zf-IS66"/>
    <property type="match status" value="1"/>
</dbReference>
<evidence type="ECO:0000259" key="4">
    <source>
        <dbReference type="Pfam" id="PF13007"/>
    </source>
</evidence>
<dbReference type="InterPro" id="IPR024463">
    <property type="entry name" value="Transposase_TnpC_homeodom"/>
</dbReference>
<dbReference type="NCBIfam" id="NF033517">
    <property type="entry name" value="transpos_IS66"/>
    <property type="match status" value="1"/>
</dbReference>
<feature type="domain" description="Transposase IS66 zinc-finger binding" evidence="3">
    <location>
        <begin position="133"/>
        <end position="177"/>
    </location>
</feature>
<feature type="compositionally biased region" description="Acidic residues" evidence="1">
    <location>
        <begin position="82"/>
        <end position="99"/>
    </location>
</feature>
<dbReference type="PANTHER" id="PTHR33678:SF1">
    <property type="entry name" value="BLL1576 PROTEIN"/>
    <property type="match status" value="1"/>
</dbReference>
<proteinExistence type="predicted"/>
<gene>
    <name evidence="6" type="ORF">J9B83_15680</name>
</gene>
<evidence type="ECO:0000256" key="1">
    <source>
        <dbReference type="SAM" id="MobiDB-lite"/>
    </source>
</evidence>
<dbReference type="Pfam" id="PF03050">
    <property type="entry name" value="DDE_Tnp_IS66"/>
    <property type="match status" value="1"/>
</dbReference>
<dbReference type="InterPro" id="IPR039552">
    <property type="entry name" value="IS66_C"/>
</dbReference>
<keyword evidence="7" id="KW-1185">Reference proteome</keyword>
<accession>A0ABS5HFT1</accession>
<dbReference type="RefSeq" id="WP_211537722.1">
    <property type="nucleotide sequence ID" value="NZ_JAGSSV010000056.1"/>
</dbReference>
<feature type="domain" description="Transposase TnpC homeodomain" evidence="4">
    <location>
        <begin position="59"/>
        <end position="125"/>
    </location>
</feature>
<sequence>MKILPDDLPSDIESLKALLLEQSLLLGEKESSLIEQEKALTEKDTKIAEWESKYQLILEQWRLAQQKQFGKASEVSPGQGDLFDESESDSQEDYSDAELDNQIVSYTRTKPKRKSLPKDLPRDTVVVDLPESDKTCAGCQTPLHRIGEDTSEKLEFLPAQLKVIETVRPKYACRQCEKTETKTTIKQAPMPASIIPKGIATPSLLSQVITGKFQYSLPLYRQETMFKQYGIELSRQTMSDWMQKCSAALQPLYDRLHTILLEQPVIQADETTLNVIKEARSSCYMWLYCTGKDRPDKQSPIPNIVLYDFQPTRSAQCAIDFLRGFDGYLNVDGYSAYKSTKATLAGCWAHARRKFIEAEKGMAKGKSGKATVAINHIKKLYAVETLAKQQETAEEALRIRQEKAPAILEKYKAWLEKSAQQVPPKTLLGKAIRYNLNQWDKLTIYLTDGRINIDNNRAERAIKPFVIGRKNWLFANTGNGAKSSAILYSVIETAKANGLIPYDYLVTLFESLPKRQANESLDDLLPWNIKRI</sequence>
<dbReference type="InterPro" id="IPR052344">
    <property type="entry name" value="Transposase-related"/>
</dbReference>
<reference evidence="6 7" key="1">
    <citation type="submission" date="2021-04" db="EMBL/GenBank/DDBJ databases">
        <authorList>
            <person name="Sun C."/>
        </authorList>
    </citation>
    <scope>NUCLEOTIDE SEQUENCE [LARGE SCALE GENOMIC DNA]</scope>
    <source>
        <strain evidence="6 7">A79</strain>
    </source>
</reference>
<name>A0ABS5HFT1_9GAMM</name>
<feature type="domain" description="Transposase IS66 central" evidence="2">
    <location>
        <begin position="197"/>
        <end position="482"/>
    </location>
</feature>
<dbReference type="Pfam" id="PF13007">
    <property type="entry name" value="LZ_Tnp_IS66"/>
    <property type="match status" value="1"/>
</dbReference>
<reference evidence="7" key="2">
    <citation type="submission" date="2023-07" db="EMBL/GenBank/DDBJ databases">
        <title>Marinomonas vulgaris A79, complete genome.</title>
        <authorList>
            <person name="Ying J.-J."/>
        </authorList>
    </citation>
    <scope>NUCLEOTIDE SEQUENCE [LARGE SCALE GENOMIC DNA]</scope>
    <source>
        <strain evidence="7">A79</strain>
    </source>
</reference>
<dbReference type="Pfam" id="PF13817">
    <property type="entry name" value="DDE_Tnp_IS66_C"/>
    <property type="match status" value="1"/>
</dbReference>
<feature type="region of interest" description="Disordered" evidence="1">
    <location>
        <begin position="73"/>
        <end position="102"/>
    </location>
</feature>
<evidence type="ECO:0000259" key="3">
    <source>
        <dbReference type="Pfam" id="PF13005"/>
    </source>
</evidence>
<dbReference type="InterPro" id="IPR004291">
    <property type="entry name" value="Transposase_IS66_central"/>
</dbReference>
<dbReference type="PANTHER" id="PTHR33678">
    <property type="entry name" value="BLL1576 PROTEIN"/>
    <property type="match status" value="1"/>
</dbReference>
<evidence type="ECO:0000259" key="2">
    <source>
        <dbReference type="Pfam" id="PF03050"/>
    </source>
</evidence>
<feature type="domain" description="Transposase IS66 C-terminal" evidence="5">
    <location>
        <begin position="489"/>
        <end position="527"/>
    </location>
</feature>
<dbReference type="EMBL" id="JAGSSV010000056">
    <property type="protein sequence ID" value="MBR7890325.1"/>
    <property type="molecule type" value="Genomic_DNA"/>
</dbReference>
<organism evidence="6 7">
    <name type="scientific">Marinomonas vulgaris</name>
    <dbReference type="NCBI Taxonomy" id="2823372"/>
    <lineage>
        <taxon>Bacteria</taxon>
        <taxon>Pseudomonadati</taxon>
        <taxon>Pseudomonadota</taxon>
        <taxon>Gammaproteobacteria</taxon>
        <taxon>Oceanospirillales</taxon>
        <taxon>Oceanospirillaceae</taxon>
        <taxon>Marinomonas</taxon>
    </lineage>
</organism>